<dbReference type="Proteomes" id="UP000231358">
    <property type="component" value="Unassembled WGS sequence"/>
</dbReference>
<evidence type="ECO:0000313" key="1">
    <source>
        <dbReference type="EMBL" id="PIG88693.1"/>
    </source>
</evidence>
<proteinExistence type="predicted"/>
<organism evidence="1 2">
    <name type="scientific">Aspergillus arachidicola</name>
    <dbReference type="NCBI Taxonomy" id="656916"/>
    <lineage>
        <taxon>Eukaryota</taxon>
        <taxon>Fungi</taxon>
        <taxon>Dikarya</taxon>
        <taxon>Ascomycota</taxon>
        <taxon>Pezizomycotina</taxon>
        <taxon>Eurotiomycetes</taxon>
        <taxon>Eurotiomycetidae</taxon>
        <taxon>Eurotiales</taxon>
        <taxon>Aspergillaceae</taxon>
        <taxon>Aspergillus</taxon>
        <taxon>Aspergillus subgen. Circumdati</taxon>
    </lineage>
</organism>
<accession>A0A2G7G764</accession>
<sequence length="148" mass="16679">MPAKMHNYLPGDLMMTPAQDALDCSFCKTRRHLRIAPISHILTFISCPETPLSMELKRSPIDQEAAHILYPPTKDEGIVNSTLLDFANALLAHHPLQNKWSLHPVPLTATFKKASFQARTDGYLQDRKTGKIRALVEVKPYMRDTSLA</sequence>
<protein>
    <submittedName>
        <fullName evidence="1">Uncharacterized protein</fullName>
    </submittedName>
</protein>
<dbReference type="EMBL" id="NEXV01000096">
    <property type="protein sequence ID" value="PIG88693.1"/>
    <property type="molecule type" value="Genomic_DNA"/>
</dbReference>
<reference evidence="1 2" key="1">
    <citation type="submission" date="2017-05" db="EMBL/GenBank/DDBJ databases">
        <title>Genome sequence for an aflatoxigenic pathogen of Argentinian peanut, Aspergillus arachidicola.</title>
        <authorList>
            <person name="Moore G."/>
            <person name="Beltz S.B."/>
            <person name="Mack B.M."/>
        </authorList>
    </citation>
    <scope>NUCLEOTIDE SEQUENCE [LARGE SCALE GENOMIC DNA]</scope>
    <source>
        <strain evidence="1 2">CBS 117610</strain>
    </source>
</reference>
<keyword evidence="2" id="KW-1185">Reference proteome</keyword>
<evidence type="ECO:0000313" key="2">
    <source>
        <dbReference type="Proteomes" id="UP000231358"/>
    </source>
</evidence>
<dbReference type="AlphaFoldDB" id="A0A2G7G764"/>
<name>A0A2G7G764_9EURO</name>
<comment type="caution">
    <text evidence="1">The sequence shown here is derived from an EMBL/GenBank/DDBJ whole genome shotgun (WGS) entry which is preliminary data.</text>
</comment>
<gene>
    <name evidence="1" type="ORF">AARAC_000462</name>
</gene>
<dbReference type="STRING" id="656916.A0A2G7G764"/>